<dbReference type="Proteomes" id="UP000310506">
    <property type="component" value="Unassembled WGS sequence"/>
</dbReference>
<keyword evidence="1" id="KW-0472">Membrane</keyword>
<dbReference type="AlphaFoldDB" id="A0A4S3B5K0"/>
<dbReference type="OrthoDB" id="3191971at2"/>
<dbReference type="InterPro" id="IPR021707">
    <property type="entry name" value="DUF3290"/>
</dbReference>
<keyword evidence="1" id="KW-1133">Transmembrane helix</keyword>
<dbReference type="Pfam" id="PF11694">
    <property type="entry name" value="DUF3290"/>
    <property type="match status" value="1"/>
</dbReference>
<feature type="transmembrane region" description="Helical" evidence="1">
    <location>
        <begin position="18"/>
        <end position="36"/>
    </location>
</feature>
<comment type="caution">
    <text evidence="2">The sequence shown here is derived from an EMBL/GenBank/DDBJ whole genome shotgun (WGS) entry which is preliminary data.</text>
</comment>
<feature type="transmembrane region" description="Helical" evidence="1">
    <location>
        <begin position="48"/>
        <end position="66"/>
    </location>
</feature>
<evidence type="ECO:0000256" key="1">
    <source>
        <dbReference type="SAM" id="Phobius"/>
    </source>
</evidence>
<proteinExistence type="predicted"/>
<evidence type="ECO:0000313" key="3">
    <source>
        <dbReference type="Proteomes" id="UP000310506"/>
    </source>
</evidence>
<dbReference type="EMBL" id="SDGV01000007">
    <property type="protein sequence ID" value="THB61818.1"/>
    <property type="molecule type" value="Genomic_DNA"/>
</dbReference>
<sequence length="148" mass="17265">MDFYSYQFFIEQAEQSHYGKYAIFLGLIVILLVLALKQFRSKEKRKYRDIFVLITLAIVFFAGIQVNEFEVGKVNQSNASQMACFLESVSKSQHVPLKQLAVNSKVIRDEMLIKVDQDFYQINMNTDLSSYKLEETFLINDQINLVEE</sequence>
<gene>
    <name evidence="2" type="ORF">ESZ54_03335</name>
</gene>
<reference evidence="2 3" key="1">
    <citation type="submission" date="2019-01" db="EMBL/GenBank/DDBJ databases">
        <title>Vagococcus silagei sp. nov. isolated from brewer's grain.</title>
        <authorList>
            <person name="Guu J.-R."/>
        </authorList>
    </citation>
    <scope>NUCLEOTIDE SEQUENCE [LARGE SCALE GENOMIC DNA]</scope>
    <source>
        <strain evidence="2 3">2B-2</strain>
    </source>
</reference>
<evidence type="ECO:0000313" key="2">
    <source>
        <dbReference type="EMBL" id="THB61818.1"/>
    </source>
</evidence>
<name>A0A4S3B5K0_9ENTE</name>
<accession>A0A4S3B5K0</accession>
<keyword evidence="3" id="KW-1185">Reference proteome</keyword>
<organism evidence="2 3">
    <name type="scientific">Vagococcus silagei</name>
    <dbReference type="NCBI Taxonomy" id="2508885"/>
    <lineage>
        <taxon>Bacteria</taxon>
        <taxon>Bacillati</taxon>
        <taxon>Bacillota</taxon>
        <taxon>Bacilli</taxon>
        <taxon>Lactobacillales</taxon>
        <taxon>Enterococcaceae</taxon>
        <taxon>Vagococcus</taxon>
    </lineage>
</organism>
<keyword evidence="1" id="KW-0812">Transmembrane</keyword>
<protein>
    <submittedName>
        <fullName evidence="2">DUF3290 family protein</fullName>
    </submittedName>
</protein>
<dbReference type="RefSeq" id="WP_136136265.1">
    <property type="nucleotide sequence ID" value="NZ_SDGV01000007.1"/>
</dbReference>